<comment type="similarity">
    <text evidence="2">Belongs to the NlpA lipoprotein family.</text>
</comment>
<comment type="caution">
    <text evidence="8">The sequence shown here is derived from an EMBL/GenBank/DDBJ whole genome shotgun (WGS) entry which is preliminary data.</text>
</comment>
<keyword evidence="3 7" id="KW-0732">Signal</keyword>
<dbReference type="SUPFAM" id="SSF53850">
    <property type="entry name" value="Periplasmic binding protein-like II"/>
    <property type="match status" value="1"/>
</dbReference>
<feature type="signal peptide" evidence="7">
    <location>
        <begin position="1"/>
        <end position="21"/>
    </location>
</feature>
<evidence type="ECO:0000313" key="9">
    <source>
        <dbReference type="Proteomes" id="UP000824200"/>
    </source>
</evidence>
<sequence length="269" mass="29383">MKKALCLILAVCLVATLAVFAACNPIVDGIRKDGTVVIGATSVPHAEILNFAKDILAEQYNLKIEVQEVENWPQLNPSTADGDIYANFFQHEIYLNEYNSTVSEDRQLVSVGAVHVEPLGIYSTETEVDFTQPLVIAITNDVTNQSRALRLLKAQGIITAKTSDNKEIVTVDDFNWGENQYREINAELLASSLPDVDIAVIPGNYALAGKLSSALVTETEEVTAQYANVLVVKKGNENSEITKTLITVLQSQAVKDFIRETYGDAVHAV</sequence>
<evidence type="ECO:0000256" key="5">
    <source>
        <dbReference type="ARBA" id="ARBA00023139"/>
    </source>
</evidence>
<dbReference type="Gene3D" id="3.40.190.10">
    <property type="entry name" value="Periplasmic binding protein-like II"/>
    <property type="match status" value="2"/>
</dbReference>
<dbReference type="Pfam" id="PF03180">
    <property type="entry name" value="Lipoprotein_9"/>
    <property type="match status" value="1"/>
</dbReference>
<feature type="chain" id="PRO_5039590782" evidence="7">
    <location>
        <begin position="22"/>
        <end position="269"/>
    </location>
</feature>
<comment type="subcellular location">
    <subcellularLocation>
        <location evidence="1">Membrane</location>
        <topology evidence="1">Lipid-anchor</topology>
    </subcellularLocation>
</comment>
<evidence type="ECO:0000256" key="2">
    <source>
        <dbReference type="ARBA" id="ARBA00008973"/>
    </source>
</evidence>
<evidence type="ECO:0000313" key="8">
    <source>
        <dbReference type="EMBL" id="HIR66408.1"/>
    </source>
</evidence>
<keyword evidence="6" id="KW-0449">Lipoprotein</keyword>
<keyword evidence="5" id="KW-0564">Palmitate</keyword>
<protein>
    <submittedName>
        <fullName evidence="8">Metal ABC transporter substrate-binding protein</fullName>
    </submittedName>
</protein>
<reference evidence="8" key="1">
    <citation type="submission" date="2020-10" db="EMBL/GenBank/DDBJ databases">
        <authorList>
            <person name="Gilroy R."/>
        </authorList>
    </citation>
    <scope>NUCLEOTIDE SEQUENCE</scope>
    <source>
        <strain evidence="8">CHK121-14286</strain>
    </source>
</reference>
<dbReference type="PANTHER" id="PTHR30429">
    <property type="entry name" value="D-METHIONINE-BINDING LIPOPROTEIN METQ"/>
    <property type="match status" value="1"/>
</dbReference>
<evidence type="ECO:0000256" key="6">
    <source>
        <dbReference type="ARBA" id="ARBA00023288"/>
    </source>
</evidence>
<evidence type="ECO:0000256" key="3">
    <source>
        <dbReference type="ARBA" id="ARBA00022729"/>
    </source>
</evidence>
<dbReference type="AlphaFoldDB" id="A0A9D1E4V0"/>
<evidence type="ECO:0000256" key="7">
    <source>
        <dbReference type="SAM" id="SignalP"/>
    </source>
</evidence>
<evidence type="ECO:0000256" key="4">
    <source>
        <dbReference type="ARBA" id="ARBA00023136"/>
    </source>
</evidence>
<dbReference type="PROSITE" id="PS51257">
    <property type="entry name" value="PROKAR_LIPOPROTEIN"/>
    <property type="match status" value="1"/>
</dbReference>
<dbReference type="InterPro" id="IPR004872">
    <property type="entry name" value="Lipoprotein_NlpA"/>
</dbReference>
<gene>
    <name evidence="8" type="ORF">IAC95_05965</name>
</gene>
<accession>A0A9D1E4V0</accession>
<dbReference type="EMBL" id="DVHL01000047">
    <property type="protein sequence ID" value="HIR66408.1"/>
    <property type="molecule type" value="Genomic_DNA"/>
</dbReference>
<proteinExistence type="inferred from homology"/>
<name>A0A9D1E4V0_9BACT</name>
<dbReference type="Proteomes" id="UP000824200">
    <property type="component" value="Unassembled WGS sequence"/>
</dbReference>
<dbReference type="PANTHER" id="PTHR30429:SF0">
    <property type="entry name" value="METHIONINE-BINDING LIPOPROTEIN METQ"/>
    <property type="match status" value="1"/>
</dbReference>
<dbReference type="GO" id="GO:0016020">
    <property type="term" value="C:membrane"/>
    <property type="evidence" value="ECO:0007669"/>
    <property type="project" value="UniProtKB-SubCell"/>
</dbReference>
<keyword evidence="4" id="KW-0472">Membrane</keyword>
<reference evidence="8" key="2">
    <citation type="journal article" date="2021" name="PeerJ">
        <title>Extensive microbial diversity within the chicken gut microbiome revealed by metagenomics and culture.</title>
        <authorList>
            <person name="Gilroy R."/>
            <person name="Ravi A."/>
            <person name="Getino M."/>
            <person name="Pursley I."/>
            <person name="Horton D.L."/>
            <person name="Alikhan N.F."/>
            <person name="Baker D."/>
            <person name="Gharbi K."/>
            <person name="Hall N."/>
            <person name="Watson M."/>
            <person name="Adriaenssens E.M."/>
            <person name="Foster-Nyarko E."/>
            <person name="Jarju S."/>
            <person name="Secka A."/>
            <person name="Antonio M."/>
            <person name="Oren A."/>
            <person name="Chaudhuri R.R."/>
            <person name="La Ragione R."/>
            <person name="Hildebrand F."/>
            <person name="Pallen M.J."/>
        </authorList>
    </citation>
    <scope>NUCLEOTIDE SEQUENCE</scope>
    <source>
        <strain evidence="8">CHK121-14286</strain>
    </source>
</reference>
<evidence type="ECO:0000256" key="1">
    <source>
        <dbReference type="ARBA" id="ARBA00004635"/>
    </source>
</evidence>
<organism evidence="8 9">
    <name type="scientific">Candidatus Fimimonas gallinarum</name>
    <dbReference type="NCBI Taxonomy" id="2840821"/>
    <lineage>
        <taxon>Bacteria</taxon>
        <taxon>Pseudomonadati</taxon>
        <taxon>Myxococcota</taxon>
        <taxon>Myxococcia</taxon>
        <taxon>Myxococcales</taxon>
        <taxon>Cystobacterineae</taxon>
        <taxon>Myxococcaceae</taxon>
        <taxon>Myxococcaceae incertae sedis</taxon>
        <taxon>Candidatus Fimimonas</taxon>
    </lineage>
</organism>